<accession>A0A2Y9C0Q9</accession>
<dbReference type="Gene3D" id="1.10.540.10">
    <property type="entry name" value="Acyl-CoA dehydrogenase/oxidase, N-terminal domain"/>
    <property type="match status" value="1"/>
</dbReference>
<dbReference type="GO" id="GO:0003995">
    <property type="term" value="F:acyl-CoA dehydrogenase activity"/>
    <property type="evidence" value="ECO:0007669"/>
    <property type="project" value="TreeGrafter"/>
</dbReference>
<keyword evidence="3" id="KW-0285">Flavoprotein</keyword>
<dbReference type="Gene3D" id="1.20.140.10">
    <property type="entry name" value="Butyryl-CoA Dehydrogenase, subunit A, domain 3"/>
    <property type="match status" value="1"/>
</dbReference>
<dbReference type="InterPro" id="IPR036250">
    <property type="entry name" value="AcylCo_DH-like_C"/>
</dbReference>
<dbReference type="Gene3D" id="2.40.110.10">
    <property type="entry name" value="Butyryl-CoA Dehydrogenase, subunit A, domain 2"/>
    <property type="match status" value="1"/>
</dbReference>
<comment type="similarity">
    <text evidence="2">Belongs to the acyl-CoA dehydrogenase family.</text>
</comment>
<protein>
    <recommendedName>
        <fullName evidence="10">Acyl-CoA dehydrogenase</fullName>
    </recommendedName>
</protein>
<dbReference type="Pfam" id="PF00441">
    <property type="entry name" value="Acyl-CoA_dh_1"/>
    <property type="match status" value="1"/>
</dbReference>
<dbReference type="SUPFAM" id="SSF47203">
    <property type="entry name" value="Acyl-CoA dehydrogenase C-terminal domain-like"/>
    <property type="match status" value="1"/>
</dbReference>
<dbReference type="InterPro" id="IPR009100">
    <property type="entry name" value="AcylCoA_DH/oxidase_NM_dom_sf"/>
</dbReference>
<evidence type="ECO:0000256" key="1">
    <source>
        <dbReference type="ARBA" id="ARBA00001974"/>
    </source>
</evidence>
<keyword evidence="9" id="KW-1185">Reference proteome</keyword>
<dbReference type="GO" id="GO:0050660">
    <property type="term" value="F:flavin adenine dinucleotide binding"/>
    <property type="evidence" value="ECO:0007669"/>
    <property type="project" value="InterPro"/>
</dbReference>
<name>A0A2Y9C0Q9_9MICO</name>
<dbReference type="CDD" id="cd00567">
    <property type="entry name" value="ACAD"/>
    <property type="match status" value="1"/>
</dbReference>
<evidence type="ECO:0000256" key="2">
    <source>
        <dbReference type="ARBA" id="ARBA00009347"/>
    </source>
</evidence>
<comment type="cofactor">
    <cofactor evidence="1">
        <name>FAD</name>
        <dbReference type="ChEBI" id="CHEBI:57692"/>
    </cofactor>
</comment>
<evidence type="ECO:0000256" key="5">
    <source>
        <dbReference type="ARBA" id="ARBA00023002"/>
    </source>
</evidence>
<reference evidence="9" key="1">
    <citation type="submission" date="2016-10" db="EMBL/GenBank/DDBJ databases">
        <authorList>
            <person name="Varghese N."/>
            <person name="Submissions S."/>
        </authorList>
    </citation>
    <scope>NUCLEOTIDE SEQUENCE [LARGE SCALE GENOMIC DNA]</scope>
    <source>
        <strain evidence="9">DSM 22951</strain>
    </source>
</reference>
<dbReference type="RefSeq" id="WP_170119708.1">
    <property type="nucleotide sequence ID" value="NZ_QGDN01000001.1"/>
</dbReference>
<dbReference type="InterPro" id="IPR046373">
    <property type="entry name" value="Acyl-CoA_Oxase/DH_mid-dom_sf"/>
</dbReference>
<evidence type="ECO:0000256" key="4">
    <source>
        <dbReference type="ARBA" id="ARBA00022827"/>
    </source>
</evidence>
<dbReference type="AlphaFoldDB" id="A0A2Y9C0Q9"/>
<dbReference type="EMBL" id="UESZ01000001">
    <property type="protein sequence ID" value="SSA32963.1"/>
    <property type="molecule type" value="Genomic_DNA"/>
</dbReference>
<dbReference type="InterPro" id="IPR009075">
    <property type="entry name" value="AcylCo_DH/oxidase_C"/>
</dbReference>
<keyword evidence="4" id="KW-0274">FAD</keyword>
<evidence type="ECO:0000313" key="9">
    <source>
        <dbReference type="Proteomes" id="UP000250028"/>
    </source>
</evidence>
<dbReference type="Proteomes" id="UP000250028">
    <property type="component" value="Unassembled WGS sequence"/>
</dbReference>
<dbReference type="InterPro" id="IPR037069">
    <property type="entry name" value="AcylCoA_DH/ox_N_sf"/>
</dbReference>
<feature type="domain" description="Acyl-CoA dehydrogenase/oxidase N-terminal" evidence="7">
    <location>
        <begin position="7"/>
        <end position="116"/>
    </location>
</feature>
<proteinExistence type="inferred from homology"/>
<evidence type="ECO:0000259" key="6">
    <source>
        <dbReference type="Pfam" id="PF00441"/>
    </source>
</evidence>
<dbReference type="InterPro" id="IPR013786">
    <property type="entry name" value="AcylCoA_DH/ox_N"/>
</dbReference>
<gene>
    <name evidence="8" type="ORF">SAMN04489750_0233</name>
</gene>
<evidence type="ECO:0000313" key="8">
    <source>
        <dbReference type="EMBL" id="SSA32963.1"/>
    </source>
</evidence>
<dbReference type="SUPFAM" id="SSF56645">
    <property type="entry name" value="Acyl-CoA dehydrogenase NM domain-like"/>
    <property type="match status" value="1"/>
</dbReference>
<dbReference type="PANTHER" id="PTHR43884">
    <property type="entry name" value="ACYL-COA DEHYDROGENASE"/>
    <property type="match status" value="1"/>
</dbReference>
<dbReference type="Pfam" id="PF02771">
    <property type="entry name" value="Acyl-CoA_dh_N"/>
    <property type="match status" value="1"/>
</dbReference>
<feature type="domain" description="Acyl-CoA dehydrogenase/oxidase C-terminal" evidence="6">
    <location>
        <begin position="222"/>
        <end position="328"/>
    </location>
</feature>
<evidence type="ECO:0008006" key="10">
    <source>
        <dbReference type="Google" id="ProtNLM"/>
    </source>
</evidence>
<evidence type="ECO:0000256" key="3">
    <source>
        <dbReference type="ARBA" id="ARBA00022630"/>
    </source>
</evidence>
<evidence type="ECO:0000259" key="7">
    <source>
        <dbReference type="Pfam" id="PF02771"/>
    </source>
</evidence>
<keyword evidence="5" id="KW-0560">Oxidoreductase</keyword>
<organism evidence="8 9">
    <name type="scientific">Branchiibius hedensis</name>
    <dbReference type="NCBI Taxonomy" id="672460"/>
    <lineage>
        <taxon>Bacteria</taxon>
        <taxon>Bacillati</taxon>
        <taxon>Actinomycetota</taxon>
        <taxon>Actinomycetes</taxon>
        <taxon>Micrococcales</taxon>
        <taxon>Dermacoccaceae</taxon>
        <taxon>Branchiibius</taxon>
    </lineage>
</organism>
<sequence length="361" mass="37902">MDFTFEEEQLALRDAVAELAKRHQPESTGGEVATGPQPLDKAAWTAIAETGLIALPFAEDLGGADASPVEVSVAAVELGRGRIQSPYADALAAATLLARLGTDEQHEQLLAPLLGGDTLVVTAIAEPGCAWSLTPYDVTARQEGDTWLLDGVKEPVRYAPDASHAIVAAKVGEQTGLFVVETGDQERVALAGTPGEPLGQPGAATDDALRAAANLAILTVDSEAFGAMQAALDLTVGYLKTRKQFGVPLATFQALTFRAADMYVALELVRSSVLYTAMALAADPLDDLAASRLKVVAGRGARLVGQEAIQLHGGIGMTAEYAVGHYTSAITEIEHSWGDTTYHLARLAGQVREYAEVSVLR</sequence>
<dbReference type="PANTHER" id="PTHR43884:SF20">
    <property type="entry name" value="ACYL-COA DEHYDROGENASE FADE28"/>
    <property type="match status" value="1"/>
</dbReference>